<dbReference type="Pfam" id="PF03478">
    <property type="entry name" value="Beta-prop_KIB1-4"/>
    <property type="match status" value="1"/>
</dbReference>
<evidence type="ECO:0000259" key="2">
    <source>
        <dbReference type="Pfam" id="PF03478"/>
    </source>
</evidence>
<reference evidence="3 4" key="1">
    <citation type="journal article" date="2019" name="Sci. Rep.">
        <title>A high-quality genome of Eragrostis curvula grass provides insights into Poaceae evolution and supports new strategies to enhance forage quality.</title>
        <authorList>
            <person name="Carballo J."/>
            <person name="Santos B.A.C.M."/>
            <person name="Zappacosta D."/>
            <person name="Garbus I."/>
            <person name="Selva J.P."/>
            <person name="Gallo C.A."/>
            <person name="Diaz A."/>
            <person name="Albertini E."/>
            <person name="Caccamo M."/>
            <person name="Echenique V."/>
        </authorList>
    </citation>
    <scope>NUCLEOTIDE SEQUENCE [LARGE SCALE GENOMIC DNA]</scope>
    <source>
        <strain evidence="4">cv. Victoria</strain>
        <tissue evidence="3">Leaf</tissue>
    </source>
</reference>
<dbReference type="EMBL" id="RWGY01000039">
    <property type="protein sequence ID" value="TVU09430.1"/>
    <property type="molecule type" value="Genomic_DNA"/>
</dbReference>
<evidence type="ECO:0000313" key="3">
    <source>
        <dbReference type="EMBL" id="TVU09430.1"/>
    </source>
</evidence>
<evidence type="ECO:0000313" key="4">
    <source>
        <dbReference type="Proteomes" id="UP000324897"/>
    </source>
</evidence>
<organism evidence="3 4">
    <name type="scientific">Eragrostis curvula</name>
    <name type="common">weeping love grass</name>
    <dbReference type="NCBI Taxonomy" id="38414"/>
    <lineage>
        <taxon>Eukaryota</taxon>
        <taxon>Viridiplantae</taxon>
        <taxon>Streptophyta</taxon>
        <taxon>Embryophyta</taxon>
        <taxon>Tracheophyta</taxon>
        <taxon>Spermatophyta</taxon>
        <taxon>Magnoliopsida</taxon>
        <taxon>Liliopsida</taxon>
        <taxon>Poales</taxon>
        <taxon>Poaceae</taxon>
        <taxon>PACMAD clade</taxon>
        <taxon>Chloridoideae</taxon>
        <taxon>Eragrostideae</taxon>
        <taxon>Eragrostidinae</taxon>
        <taxon>Eragrostis</taxon>
    </lineage>
</organism>
<gene>
    <name evidence="3" type="ORF">EJB05_42902</name>
</gene>
<feature type="domain" description="KIB1-4 beta-propeller" evidence="2">
    <location>
        <begin position="63"/>
        <end position="165"/>
    </location>
</feature>
<sequence length="206" mass="22832">MDGRAATSTRSQPRAGSALRPRPWRRRAGGSEHQARVQHTQEAAAACGQRSLDHFVDNVNWITPQGWLLTLDHGTRDAFLRSAFTSRTVRLPRDEESILPGSKNDTVCFLSTRRPTDPGCVVLVVHRTEPTFCYCRPVGSSGSGGSSRWYKHVYRPEEIDQDRDDVIRSMASLVGAASDGPSWLLGYSQEYPTTLLIFSLGTSVKL</sequence>
<dbReference type="Gramene" id="TVU09430">
    <property type="protein sequence ID" value="TVU09430"/>
    <property type="gene ID" value="EJB05_42902"/>
</dbReference>
<feature type="compositionally biased region" description="Polar residues" evidence="1">
    <location>
        <begin position="1"/>
        <end position="14"/>
    </location>
</feature>
<comment type="caution">
    <text evidence="3">The sequence shown here is derived from an EMBL/GenBank/DDBJ whole genome shotgun (WGS) entry which is preliminary data.</text>
</comment>
<feature type="non-terminal residue" evidence="3">
    <location>
        <position position="1"/>
    </location>
</feature>
<dbReference type="OrthoDB" id="691666at2759"/>
<evidence type="ECO:0000256" key="1">
    <source>
        <dbReference type="SAM" id="MobiDB-lite"/>
    </source>
</evidence>
<accession>A0A5J9TDH1</accession>
<protein>
    <recommendedName>
        <fullName evidence="2">KIB1-4 beta-propeller domain-containing protein</fullName>
    </recommendedName>
</protein>
<keyword evidence="4" id="KW-1185">Reference proteome</keyword>
<proteinExistence type="predicted"/>
<dbReference type="Proteomes" id="UP000324897">
    <property type="component" value="Chromosome 3"/>
</dbReference>
<feature type="region of interest" description="Disordered" evidence="1">
    <location>
        <begin position="1"/>
        <end position="36"/>
    </location>
</feature>
<name>A0A5J9TDH1_9POAL</name>
<dbReference type="InterPro" id="IPR005174">
    <property type="entry name" value="KIB1-4_b-propeller"/>
</dbReference>
<dbReference type="AlphaFoldDB" id="A0A5J9TDH1"/>